<feature type="compositionally biased region" description="Polar residues" evidence="1">
    <location>
        <begin position="47"/>
        <end position="79"/>
    </location>
</feature>
<reference evidence="2" key="1">
    <citation type="submission" date="2016-11" db="EMBL/GenBank/DDBJ databases">
        <title>The genome of Nicotiana attenuata.</title>
        <authorList>
            <person name="Xu S."/>
            <person name="Brockmoeller T."/>
            <person name="Gaquerel E."/>
            <person name="Navarro A."/>
            <person name="Kuhl H."/>
            <person name="Gase K."/>
            <person name="Ling Z."/>
            <person name="Zhou W."/>
            <person name="Kreitzer C."/>
            <person name="Stanke M."/>
            <person name="Tang H."/>
            <person name="Lyons E."/>
            <person name="Pandey P."/>
            <person name="Pandey S.P."/>
            <person name="Timmermann B."/>
            <person name="Baldwin I.T."/>
        </authorList>
    </citation>
    <scope>NUCLEOTIDE SEQUENCE [LARGE SCALE GENOMIC DNA]</scope>
    <source>
        <strain evidence="2">UT</strain>
    </source>
</reference>
<protein>
    <submittedName>
        <fullName evidence="2">Uncharacterized protein</fullName>
    </submittedName>
</protein>
<keyword evidence="3" id="KW-1185">Reference proteome</keyword>
<dbReference type="PANTHER" id="PTHR33499">
    <property type="entry name" value="OS12G0282400 PROTEIN-RELATED"/>
    <property type="match status" value="1"/>
</dbReference>
<feature type="compositionally biased region" description="Polar residues" evidence="1">
    <location>
        <begin position="27"/>
        <end position="36"/>
    </location>
</feature>
<dbReference type="EMBL" id="MJEQ01019829">
    <property type="protein sequence ID" value="OIT18689.1"/>
    <property type="molecule type" value="Genomic_DNA"/>
</dbReference>
<sequence length="191" mass="20986">MVGFGRGRGARGGGGGSRARGSIGVRDSSTATSSYKANAPLTRLERSSQPQASRVQTLAPSETRHSSQPYQEPNGSQSSRIVVESAHPTVETETAAADKFEATGVREHVLQALVVNTMKRLFRTWKTRLHAEYSRYATDEERLSHRPSDVTSEDWVFLVGHFVSPEFKAVSERNKINRGKQITKHSCGSKS</sequence>
<evidence type="ECO:0000313" key="3">
    <source>
        <dbReference type="Proteomes" id="UP000187609"/>
    </source>
</evidence>
<dbReference type="Proteomes" id="UP000187609">
    <property type="component" value="Unassembled WGS sequence"/>
</dbReference>
<comment type="caution">
    <text evidence="2">The sequence shown here is derived from an EMBL/GenBank/DDBJ whole genome shotgun (WGS) entry which is preliminary data.</text>
</comment>
<organism evidence="2 3">
    <name type="scientific">Nicotiana attenuata</name>
    <name type="common">Coyote tobacco</name>
    <dbReference type="NCBI Taxonomy" id="49451"/>
    <lineage>
        <taxon>Eukaryota</taxon>
        <taxon>Viridiplantae</taxon>
        <taxon>Streptophyta</taxon>
        <taxon>Embryophyta</taxon>
        <taxon>Tracheophyta</taxon>
        <taxon>Spermatophyta</taxon>
        <taxon>Magnoliopsida</taxon>
        <taxon>eudicotyledons</taxon>
        <taxon>Gunneridae</taxon>
        <taxon>Pentapetalae</taxon>
        <taxon>asterids</taxon>
        <taxon>lamiids</taxon>
        <taxon>Solanales</taxon>
        <taxon>Solanaceae</taxon>
        <taxon>Nicotianoideae</taxon>
        <taxon>Nicotianeae</taxon>
        <taxon>Nicotiana</taxon>
    </lineage>
</organism>
<accession>A0A1J6KH47</accession>
<evidence type="ECO:0000313" key="2">
    <source>
        <dbReference type="EMBL" id="OIT18689.1"/>
    </source>
</evidence>
<name>A0A1J6KH47_NICAT</name>
<feature type="compositionally biased region" description="Gly residues" evidence="1">
    <location>
        <begin position="1"/>
        <end position="18"/>
    </location>
</feature>
<dbReference type="Gramene" id="OIT18689">
    <property type="protein sequence ID" value="OIT18689"/>
    <property type="gene ID" value="A4A49_53315"/>
</dbReference>
<dbReference type="PANTHER" id="PTHR33499:SF27">
    <property type="entry name" value="TRANSPOSASE TNP1_EN_SPM-LIKE DOMAIN-CONTAINING PROTEIN"/>
    <property type="match status" value="1"/>
</dbReference>
<feature type="region of interest" description="Disordered" evidence="1">
    <location>
        <begin position="1"/>
        <end position="79"/>
    </location>
</feature>
<dbReference type="AlphaFoldDB" id="A0A1J6KH47"/>
<feature type="non-terminal residue" evidence="2">
    <location>
        <position position="191"/>
    </location>
</feature>
<evidence type="ECO:0000256" key="1">
    <source>
        <dbReference type="SAM" id="MobiDB-lite"/>
    </source>
</evidence>
<proteinExistence type="predicted"/>
<gene>
    <name evidence="2" type="ORF">A4A49_53315</name>
</gene>